<reference evidence="1 2" key="1">
    <citation type="journal article" date="2009" name="Nature">
        <title>Evolution of pathogenicity and sexual reproduction in eight Candida genomes.</title>
        <authorList>
            <person name="Butler G."/>
            <person name="Rasmussen M.D."/>
            <person name="Lin M.F."/>
            <person name="Santos M.A."/>
            <person name="Sakthikumar S."/>
            <person name="Munro C.A."/>
            <person name="Rheinbay E."/>
            <person name="Grabherr M."/>
            <person name="Forche A."/>
            <person name="Reedy J.L."/>
            <person name="Agrafioti I."/>
            <person name="Arnaud M.B."/>
            <person name="Bates S."/>
            <person name="Brown A.J."/>
            <person name="Brunke S."/>
            <person name="Costanzo M.C."/>
            <person name="Fitzpatrick D.A."/>
            <person name="de Groot P.W."/>
            <person name="Harris D."/>
            <person name="Hoyer L.L."/>
            <person name="Hube B."/>
            <person name="Klis F.M."/>
            <person name="Kodira C."/>
            <person name="Lennard N."/>
            <person name="Logue M.E."/>
            <person name="Martin R."/>
            <person name="Neiman A.M."/>
            <person name="Nikolaou E."/>
            <person name="Quail M.A."/>
            <person name="Quinn J."/>
            <person name="Santos M.C."/>
            <person name="Schmitzberger F.F."/>
            <person name="Sherlock G."/>
            <person name="Shah P."/>
            <person name="Silverstein K.A."/>
            <person name="Skrzypek M.S."/>
            <person name="Soll D."/>
            <person name="Staggs R."/>
            <person name="Stansfield I."/>
            <person name="Stumpf M.P."/>
            <person name="Sudbery P.E."/>
            <person name="Srikantha T."/>
            <person name="Zeng Q."/>
            <person name="Berman J."/>
            <person name="Berriman M."/>
            <person name="Heitman J."/>
            <person name="Gow N.A."/>
            <person name="Lorenz M.C."/>
            <person name="Birren B.W."/>
            <person name="Kellis M."/>
            <person name="Cuomo C.A."/>
        </authorList>
    </citation>
    <scope>NUCLEOTIDE SEQUENCE [LARGE SCALE GENOMIC DNA]</scope>
    <source>
        <strain evidence="1 2">ATCC 42720</strain>
    </source>
</reference>
<evidence type="ECO:0000313" key="1">
    <source>
        <dbReference type="EMBL" id="EEQ36353.1"/>
    </source>
</evidence>
<keyword evidence="1" id="KW-0251">Elongation factor</keyword>
<dbReference type="AntiFam" id="ANF00072">
    <property type="entry name" value="Shadow ORF (opposite TypA)"/>
</dbReference>
<evidence type="ECO:0000313" key="2">
    <source>
        <dbReference type="Proteomes" id="UP000007703"/>
    </source>
</evidence>
<accession>C4XX02</accession>
<dbReference type="AlphaFoldDB" id="C4XX02"/>
<proteinExistence type="predicted"/>
<dbReference type="VEuPathDB" id="FungiDB:CLUG_00475"/>
<protein>
    <submittedName>
        <fullName evidence="1">Elongation factor 1-alpha</fullName>
    </submittedName>
</protein>
<dbReference type="EMBL" id="CH408076">
    <property type="protein sequence ID" value="EEQ36353.1"/>
    <property type="molecule type" value="Genomic_DNA"/>
</dbReference>
<dbReference type="KEGG" id="clu:CLUG_00475"/>
<dbReference type="HOGENOM" id="CLU_591190_0_0_1"/>
<dbReference type="OMA" id="SWGINDG"/>
<gene>
    <name evidence="1" type="ORF">CLUG_00475</name>
</gene>
<dbReference type="STRING" id="306902.C4XX02"/>
<dbReference type="Proteomes" id="UP000007703">
    <property type="component" value="Unassembled WGS sequence"/>
</dbReference>
<dbReference type="AntiFam" id="ANF00225">
    <property type="entry name" value="Shadow ORF (opposite tuf)"/>
</dbReference>
<dbReference type="InParanoid" id="C4XX02"/>
<name>C4XX02_CLAL4</name>
<keyword evidence="1" id="KW-0648">Protein biosynthesis</keyword>
<dbReference type="GO" id="GO:0003746">
    <property type="term" value="F:translation elongation factor activity"/>
    <property type="evidence" value="ECO:0007669"/>
    <property type="project" value="UniProtKB-KW"/>
</dbReference>
<sequence>MLTSRPSKHNVFLPTTSRSKHNVFLPTSPSKHTSDFRHYIIHFRITSFLLTDSLLLGSLLSSLGNLTGLVGLLNSLDDTNSNGLSHVSDSESTQWWVVGESLNTHWLGWDHLDDSSVTGLDELWLFFQLLTGSSVDLLDQGVELTSNVGSVTVQNWRVTRGDLTWVVQDNDLSSEGSSSLWWVVLGVTTDVTSSDFLDGNVLDVETNVVTWDTLSQLFVVHFHGLDFSGDTSWSKGDNHTGLDDTGLNSTDWHSTNTTNLVDILQWQSQWLVGWSRRWLNGVNGLQQGLTGGLTRLGLLLPTLVPWAVGGWLNHVVTVPTRDWDEWNSLRVVTNLLDEVRGFLDDFLESRLVPLDGVHLVDSNNQSLDTQGVSQQSVLSGLTVLRDTGFELTDTTSDNQDSTVSLGSTSDHVLDEISVTWSVNDGNVVLWSLELPQSDIDGDTSFSLSLQLVQNPSVLERTLTQFSGFLLELFNSSLVNTTTLVNQVTGGGRLTGIDVTDNNDVDVSFLLTHCVC</sequence>
<organism evidence="1 2">
    <name type="scientific">Clavispora lusitaniae (strain ATCC 42720)</name>
    <name type="common">Yeast</name>
    <name type="synonym">Candida lusitaniae</name>
    <dbReference type="NCBI Taxonomy" id="306902"/>
    <lineage>
        <taxon>Eukaryota</taxon>
        <taxon>Fungi</taxon>
        <taxon>Dikarya</taxon>
        <taxon>Ascomycota</taxon>
        <taxon>Saccharomycotina</taxon>
        <taxon>Pichiomycetes</taxon>
        <taxon>Metschnikowiaceae</taxon>
        <taxon>Clavispora</taxon>
    </lineage>
</organism>